<keyword evidence="3" id="KW-0488">Methylation</keyword>
<evidence type="ECO:0000256" key="8">
    <source>
        <dbReference type="SAM" id="SignalP"/>
    </source>
</evidence>
<organism evidence="10">
    <name type="scientific">uncultured bacterium SM679_p</name>
    <dbReference type="NCBI Taxonomy" id="1552131"/>
    <lineage>
        <taxon>Bacteria</taxon>
        <taxon>environmental samples</taxon>
    </lineage>
</organism>
<dbReference type="GO" id="GO:0005886">
    <property type="term" value="C:plasma membrane"/>
    <property type="evidence" value="ECO:0007669"/>
    <property type="project" value="UniProtKB-SubCell"/>
</dbReference>
<evidence type="ECO:0000256" key="2">
    <source>
        <dbReference type="ARBA" id="ARBA00022475"/>
    </source>
</evidence>
<feature type="domain" description="General secretion pathway GspH" evidence="9">
    <location>
        <begin position="32"/>
        <end position="124"/>
    </location>
</feature>
<feature type="chain" id="PRO_5005450930" evidence="8">
    <location>
        <begin position="17"/>
        <end position="136"/>
    </location>
</feature>
<evidence type="ECO:0000256" key="7">
    <source>
        <dbReference type="ARBA" id="ARBA00023136"/>
    </source>
</evidence>
<evidence type="ECO:0000313" key="10">
    <source>
        <dbReference type="EMBL" id="AIW81340.1"/>
    </source>
</evidence>
<protein>
    <submittedName>
        <fullName evidence="10">General secretion pathway protein h</fullName>
    </submittedName>
</protein>
<dbReference type="AlphaFoldDB" id="A0A0K0LBE8"/>
<keyword evidence="4" id="KW-0997">Cell inner membrane</keyword>
<keyword evidence="8" id="KW-0732">Signal</keyword>
<keyword evidence="2" id="KW-1003">Cell membrane</keyword>
<accession>A0A0K0LBE8</accession>
<sequence>MLVMALVAGAMLMVAAALTRSGDGTRLRTSVAQIANGLRDTRAQALMSQQVQRFVINSEAHQWQASGRTPQQVHAAIDINASTAAELRTERGEVIAFFPDGASSGGRIVLSQGGQSWQLDVNWLTGRVDTSRVPAP</sequence>
<keyword evidence="5" id="KW-0812">Transmembrane</keyword>
<evidence type="ECO:0000259" key="9">
    <source>
        <dbReference type="Pfam" id="PF12019"/>
    </source>
</evidence>
<proteinExistence type="predicted"/>
<feature type="signal peptide" evidence="8">
    <location>
        <begin position="1"/>
        <end position="16"/>
    </location>
</feature>
<keyword evidence="7" id="KW-0472">Membrane</keyword>
<name>A0A0K0LBE8_9BACT</name>
<evidence type="ECO:0000256" key="4">
    <source>
        <dbReference type="ARBA" id="ARBA00022519"/>
    </source>
</evidence>
<evidence type="ECO:0000256" key="5">
    <source>
        <dbReference type="ARBA" id="ARBA00022692"/>
    </source>
</evidence>
<dbReference type="Pfam" id="PF12019">
    <property type="entry name" value="GspH"/>
    <property type="match status" value="1"/>
</dbReference>
<dbReference type="InterPro" id="IPR022346">
    <property type="entry name" value="T2SS_GspH"/>
</dbReference>
<reference evidence="10" key="1">
    <citation type="submission" date="2014-09" db="EMBL/GenBank/DDBJ databases">
        <authorList>
            <person name="Magalhaes I.L.F."/>
            <person name="Oliveira U."/>
            <person name="Santos F.R."/>
            <person name="Vidigal T.H.D.A."/>
            <person name="Brescovit A.D."/>
            <person name="Santos A.J."/>
        </authorList>
    </citation>
    <scope>NUCLEOTIDE SEQUENCE</scope>
</reference>
<evidence type="ECO:0000256" key="3">
    <source>
        <dbReference type="ARBA" id="ARBA00022481"/>
    </source>
</evidence>
<keyword evidence="6" id="KW-1133">Transmembrane helix</keyword>
<dbReference type="GO" id="GO:0015627">
    <property type="term" value="C:type II protein secretion system complex"/>
    <property type="evidence" value="ECO:0007669"/>
    <property type="project" value="InterPro"/>
</dbReference>
<comment type="subcellular location">
    <subcellularLocation>
        <location evidence="1">Cell inner membrane</location>
        <topology evidence="1">Single-pass membrane protein</topology>
    </subcellularLocation>
</comment>
<evidence type="ECO:0000256" key="1">
    <source>
        <dbReference type="ARBA" id="ARBA00004377"/>
    </source>
</evidence>
<dbReference type="EMBL" id="KM669718">
    <property type="protein sequence ID" value="AIW81340.1"/>
    <property type="molecule type" value="Genomic_DNA"/>
</dbReference>
<dbReference type="GO" id="GO:0015628">
    <property type="term" value="P:protein secretion by the type II secretion system"/>
    <property type="evidence" value="ECO:0007669"/>
    <property type="project" value="InterPro"/>
</dbReference>
<evidence type="ECO:0000256" key="6">
    <source>
        <dbReference type="ARBA" id="ARBA00022989"/>
    </source>
</evidence>